<evidence type="ECO:0000313" key="9">
    <source>
        <dbReference type="Proteomes" id="UP000318571"/>
    </source>
</evidence>
<comment type="subcellular location">
    <subcellularLocation>
        <location evidence="1">Nucleus</location>
    </subcellularLocation>
</comment>
<keyword evidence="3" id="KW-0479">Metal-binding</keyword>
<dbReference type="Gene3D" id="3.30.160.60">
    <property type="entry name" value="Classic Zinc Finger"/>
    <property type="match status" value="1"/>
</dbReference>
<reference evidence="8 9" key="1">
    <citation type="journal article" date="2018" name="Nat. Ecol. Evol.">
        <title>Genomic signatures of mitonuclear coevolution across populations of Tigriopus californicus.</title>
        <authorList>
            <person name="Barreto F.S."/>
            <person name="Watson E.T."/>
            <person name="Lima T.G."/>
            <person name="Willett C.S."/>
            <person name="Edmands S."/>
            <person name="Li W."/>
            <person name="Burton R.S."/>
        </authorList>
    </citation>
    <scope>NUCLEOTIDE SEQUENCE [LARGE SCALE GENOMIC DNA]</scope>
    <source>
        <strain evidence="8 9">San Diego</strain>
    </source>
</reference>
<dbReference type="SMART" id="SM00355">
    <property type="entry name" value="ZnF_C2H2"/>
    <property type="match status" value="2"/>
</dbReference>
<dbReference type="PROSITE" id="PS50157">
    <property type="entry name" value="ZINC_FINGER_C2H2_2"/>
    <property type="match status" value="2"/>
</dbReference>
<dbReference type="InterPro" id="IPR013087">
    <property type="entry name" value="Znf_C2H2_type"/>
</dbReference>
<evidence type="ECO:0000256" key="2">
    <source>
        <dbReference type="ARBA" id="ARBA00023242"/>
    </source>
</evidence>
<dbReference type="EMBL" id="VCGU01000001">
    <property type="protein sequence ID" value="TRY80589.1"/>
    <property type="molecule type" value="Genomic_DNA"/>
</dbReference>
<dbReference type="InterPro" id="IPR052296">
    <property type="entry name" value="TR-Histone_Methyltrans"/>
</dbReference>
<keyword evidence="3" id="KW-0863">Zinc-finger</keyword>
<evidence type="ECO:0000256" key="5">
    <source>
        <dbReference type="SAM" id="MobiDB-lite"/>
    </source>
</evidence>
<feature type="compositionally biased region" description="Basic and acidic residues" evidence="5">
    <location>
        <begin position="281"/>
        <end position="296"/>
    </location>
</feature>
<dbReference type="SMART" id="SM00181">
    <property type="entry name" value="EGF"/>
    <property type="match status" value="2"/>
</dbReference>
<organism evidence="8 9">
    <name type="scientific">Tigriopus californicus</name>
    <name type="common">Marine copepod</name>
    <dbReference type="NCBI Taxonomy" id="6832"/>
    <lineage>
        <taxon>Eukaryota</taxon>
        <taxon>Metazoa</taxon>
        <taxon>Ecdysozoa</taxon>
        <taxon>Arthropoda</taxon>
        <taxon>Crustacea</taxon>
        <taxon>Multicrustacea</taxon>
        <taxon>Hexanauplia</taxon>
        <taxon>Copepoda</taxon>
        <taxon>Harpacticoida</taxon>
        <taxon>Harpacticidae</taxon>
        <taxon>Tigriopus</taxon>
    </lineage>
</organism>
<comment type="caution">
    <text evidence="4">Lacks conserved residue(s) required for the propagation of feature annotation.</text>
</comment>
<evidence type="ECO:0008006" key="10">
    <source>
        <dbReference type="Google" id="ProtNLM"/>
    </source>
</evidence>
<feature type="disulfide bond" evidence="4">
    <location>
        <begin position="366"/>
        <end position="375"/>
    </location>
</feature>
<dbReference type="Pfam" id="PF00096">
    <property type="entry name" value="zf-C2H2"/>
    <property type="match status" value="2"/>
</dbReference>
<evidence type="ECO:0000259" key="7">
    <source>
        <dbReference type="PROSITE" id="PS50157"/>
    </source>
</evidence>
<evidence type="ECO:0000256" key="1">
    <source>
        <dbReference type="ARBA" id="ARBA00004123"/>
    </source>
</evidence>
<feature type="domain" description="C2H2-type" evidence="7">
    <location>
        <begin position="260"/>
        <end position="287"/>
    </location>
</feature>
<evidence type="ECO:0000313" key="8">
    <source>
        <dbReference type="EMBL" id="TRY80589.1"/>
    </source>
</evidence>
<name>A0A553PSD2_TIGCA</name>
<accession>A0A553PSD2</accession>
<dbReference type="SUPFAM" id="SSF57667">
    <property type="entry name" value="beta-beta-alpha zinc fingers"/>
    <property type="match status" value="1"/>
</dbReference>
<dbReference type="GO" id="GO:0006355">
    <property type="term" value="P:regulation of DNA-templated transcription"/>
    <property type="evidence" value="ECO:0007669"/>
    <property type="project" value="TreeGrafter"/>
</dbReference>
<gene>
    <name evidence="8" type="ORF">TCAL_10376</name>
</gene>
<dbReference type="PROSITE" id="PS00028">
    <property type="entry name" value="ZINC_FINGER_C2H2_1"/>
    <property type="match status" value="2"/>
</dbReference>
<dbReference type="InterPro" id="IPR000742">
    <property type="entry name" value="EGF"/>
</dbReference>
<keyword evidence="2" id="KW-0539">Nucleus</keyword>
<protein>
    <recommendedName>
        <fullName evidence="10">C2H2-type domain-containing protein</fullName>
    </recommendedName>
</protein>
<comment type="caution">
    <text evidence="8">The sequence shown here is derived from an EMBL/GenBank/DDBJ whole genome shotgun (WGS) entry which is preliminary data.</text>
</comment>
<keyword evidence="4" id="KW-1015">Disulfide bond</keyword>
<keyword evidence="9" id="KW-1185">Reference proteome</keyword>
<dbReference type="PROSITE" id="PS01186">
    <property type="entry name" value="EGF_2"/>
    <property type="match status" value="1"/>
</dbReference>
<dbReference type="Proteomes" id="UP000318571">
    <property type="component" value="Chromosome 12"/>
</dbReference>
<dbReference type="GO" id="GO:0005634">
    <property type="term" value="C:nucleus"/>
    <property type="evidence" value="ECO:0007669"/>
    <property type="project" value="UniProtKB-SubCell"/>
</dbReference>
<dbReference type="AlphaFoldDB" id="A0A553PSD2"/>
<dbReference type="STRING" id="6832.A0A553PSD2"/>
<evidence type="ECO:0000256" key="3">
    <source>
        <dbReference type="PROSITE-ProRule" id="PRU00042"/>
    </source>
</evidence>
<dbReference type="PANTHER" id="PTHR16516">
    <property type="entry name" value="AGAP007109-PA"/>
    <property type="match status" value="1"/>
</dbReference>
<feature type="region of interest" description="Disordered" evidence="5">
    <location>
        <begin position="277"/>
        <end position="296"/>
    </location>
</feature>
<dbReference type="InterPro" id="IPR036236">
    <property type="entry name" value="Znf_C2H2_sf"/>
</dbReference>
<dbReference type="PROSITE" id="PS50026">
    <property type="entry name" value="EGF_3"/>
    <property type="match status" value="1"/>
</dbReference>
<dbReference type="Gene3D" id="2.10.25.10">
    <property type="entry name" value="Laminin"/>
    <property type="match status" value="2"/>
</dbReference>
<dbReference type="PANTHER" id="PTHR16516:SF4">
    <property type="entry name" value="C2H2-TYPE DOMAIN-CONTAINING PROTEIN"/>
    <property type="match status" value="1"/>
</dbReference>
<dbReference type="GO" id="GO:0008270">
    <property type="term" value="F:zinc ion binding"/>
    <property type="evidence" value="ECO:0007669"/>
    <property type="project" value="UniProtKB-KW"/>
</dbReference>
<sequence length="541" mass="59971">MSKLQAEEDLLEKEKVLQGLRSRSIMPKSATKRTFNVAFLASSAEDDEELGASKSAFTSFPKRVLYGHPSNQMTSRFESQRLDESHECSLISSTNSSPYSIPRILDHSPMTVMSQPLAQAHISTSASTQITPPSHSSHLSLGSSTIPIFKRLLGFSDFGFSDFTSTNRRFLGSSSFHPPVPTPSTEMSPVEVLSRGFMVPSGGVRGLPLGLSGASNTCAKCGITFRMTSDLVYHMRTHHNRLETKERDSIQSQRRESEPLRCVVCGEDFKERHHLTRHMTAHQDKAKSTQPESKAKESHRYLCDDDANVICLSGWREQEDEQLQDLRNPCPIPVCDYNGETCLHGECLPGCLNGDCEDGRPNTCQCHDGWTGHLCDEPICSEGCHEHNGYCEEPFTCLCKTGWEGDLCGQCVPYWQCPTAGTCVEPNQCICAESVEDNGYCNRDIINGDRYEDFGACSNPCRQNSAVAISKAGTRTRKCRWSPDGPCQDIEEPCYGNHTWILSTSSRSNAQRCIYNPGNGDEIFEQEAEEVTQAETAEGNP</sequence>
<evidence type="ECO:0000256" key="4">
    <source>
        <dbReference type="PROSITE-ProRule" id="PRU00076"/>
    </source>
</evidence>
<feature type="domain" description="EGF-like" evidence="6">
    <location>
        <begin position="343"/>
        <end position="376"/>
    </location>
</feature>
<dbReference type="PROSITE" id="PS00022">
    <property type="entry name" value="EGF_1"/>
    <property type="match status" value="1"/>
</dbReference>
<feature type="domain" description="C2H2-type" evidence="7">
    <location>
        <begin position="216"/>
        <end position="243"/>
    </location>
</feature>
<proteinExistence type="predicted"/>
<evidence type="ECO:0000259" key="6">
    <source>
        <dbReference type="PROSITE" id="PS50026"/>
    </source>
</evidence>
<keyword evidence="4" id="KW-0245">EGF-like domain</keyword>
<keyword evidence="3" id="KW-0862">Zinc</keyword>